<feature type="region of interest" description="Disordered" evidence="7">
    <location>
        <begin position="376"/>
        <end position="396"/>
    </location>
</feature>
<evidence type="ECO:0000256" key="1">
    <source>
        <dbReference type="ARBA" id="ARBA00011073"/>
    </source>
</evidence>
<dbReference type="PROSITE" id="PS00136">
    <property type="entry name" value="SUBTILASE_ASP"/>
    <property type="match status" value="1"/>
</dbReference>
<dbReference type="Gene3D" id="3.30.70.80">
    <property type="entry name" value="Peptidase S8 propeptide/proteinase inhibitor I9"/>
    <property type="match status" value="1"/>
</dbReference>
<feature type="compositionally biased region" description="Polar residues" evidence="7">
    <location>
        <begin position="477"/>
        <end position="488"/>
    </location>
</feature>
<proteinExistence type="inferred from homology"/>
<dbReference type="InterPro" id="IPR036852">
    <property type="entry name" value="Peptidase_S8/S53_dom_sf"/>
</dbReference>
<dbReference type="InterPro" id="IPR022398">
    <property type="entry name" value="Peptidase_S8_His-AS"/>
</dbReference>
<organism evidence="9 10">
    <name type="scientific">Halorubrum kocurii JCM 14978</name>
    <dbReference type="NCBI Taxonomy" id="1230456"/>
    <lineage>
        <taxon>Archaea</taxon>
        <taxon>Methanobacteriati</taxon>
        <taxon>Methanobacteriota</taxon>
        <taxon>Stenosarchaea group</taxon>
        <taxon>Halobacteria</taxon>
        <taxon>Halobacteriales</taxon>
        <taxon>Haloferacaceae</taxon>
        <taxon>Halorubrum</taxon>
    </lineage>
</organism>
<keyword evidence="3 5" id="KW-0378">Hydrolase</keyword>
<feature type="region of interest" description="Disordered" evidence="7">
    <location>
        <begin position="475"/>
        <end position="516"/>
    </location>
</feature>
<feature type="active site" description="Charge relay system" evidence="5">
    <location>
        <position position="116"/>
    </location>
</feature>
<evidence type="ECO:0000313" key="9">
    <source>
        <dbReference type="EMBL" id="EMA58112.1"/>
    </source>
</evidence>
<keyword evidence="4 5" id="KW-0720">Serine protease</keyword>
<dbReference type="SUPFAM" id="SSF52743">
    <property type="entry name" value="Subtilisin-like"/>
    <property type="match status" value="1"/>
</dbReference>
<keyword evidence="10" id="KW-1185">Reference proteome</keyword>
<dbReference type="PANTHER" id="PTHR43806:SF11">
    <property type="entry name" value="CEREVISIN-RELATED"/>
    <property type="match status" value="1"/>
</dbReference>
<sequence>MATTVGLFGTLGAVGGASAADLVEVNVGVRNDAGRSAAKRAAAEVKREFAFDALTIRVAPAAAENLENNPNVRYVEENGTMEAFEQTTPYGIETTDADLAIDDGDTGAGVDVAVIDTGIDAQHETLQANLGEGWAATDAACTTNCGGGGPGGGGGNDIGECLAEWDDDNDHGTHCAGTAAAADDGAGVLGVAPEATLHAVKVLACDGSGSFDDIAAGIEWSADQGHDVQSMSLGADTDSSVVGDALGYAADRGVVMVAAAGNSGPCTDCVGFPARDDRVIAVSATDETDALADFSSTGPEVELAAPGVDTLSTVPRDDYAEFSGTSMACPHVSGAAAQVIADGTTDRDAVRTALLDAADDVGLAENEQGSGRLNVADALGGGDDGNDAPTVDDLGVSEVETDDGDAEFDASWAVSDADGNLDAVDLTLTDDTAGETEEQTSVGVSGDAASDATRLVAAGDDGSGNDYTVELVVTDTEGASTTDAASVTESEESGDGDSAPAVDEFAVTDDSNPNWSRHTVEWTVSDADGDLATVTTEQLTGDGSVVDTVSTSVSGGSASDADDLESRRTSVAEIRLTAVDDAGNETLETKSV</sequence>
<comment type="caution">
    <text evidence="9">The sequence shown here is derived from an EMBL/GenBank/DDBJ whole genome shotgun (WGS) entry which is preliminary data.</text>
</comment>
<dbReference type="PRINTS" id="PR00723">
    <property type="entry name" value="SUBTILISIN"/>
</dbReference>
<feature type="active site" description="Charge relay system" evidence="5">
    <location>
        <position position="171"/>
    </location>
</feature>
<evidence type="ECO:0000256" key="2">
    <source>
        <dbReference type="ARBA" id="ARBA00022670"/>
    </source>
</evidence>
<evidence type="ECO:0000256" key="5">
    <source>
        <dbReference type="PROSITE-ProRule" id="PRU01240"/>
    </source>
</evidence>
<dbReference type="PATRIC" id="fig|1230456.3.peg.3219"/>
<accession>M0NJG9</accession>
<dbReference type="InterPro" id="IPR037045">
    <property type="entry name" value="S8pro/Inhibitor_I9_sf"/>
</dbReference>
<dbReference type="InterPro" id="IPR015500">
    <property type="entry name" value="Peptidase_S8_subtilisin-rel"/>
</dbReference>
<feature type="active site" description="Charge relay system" evidence="5">
    <location>
        <position position="326"/>
    </location>
</feature>
<dbReference type="AlphaFoldDB" id="M0NJG9"/>
<dbReference type="EMBL" id="AOJH01000099">
    <property type="protein sequence ID" value="EMA58112.1"/>
    <property type="molecule type" value="Genomic_DNA"/>
</dbReference>
<dbReference type="GO" id="GO:0004252">
    <property type="term" value="F:serine-type endopeptidase activity"/>
    <property type="evidence" value="ECO:0007669"/>
    <property type="project" value="UniProtKB-UniRule"/>
</dbReference>
<evidence type="ECO:0000256" key="4">
    <source>
        <dbReference type="ARBA" id="ARBA00022825"/>
    </source>
</evidence>
<reference evidence="9 10" key="1">
    <citation type="journal article" date="2014" name="PLoS Genet.">
        <title>Phylogenetically driven sequencing of extremely halophilic archaea reveals strategies for static and dynamic osmo-response.</title>
        <authorList>
            <person name="Becker E.A."/>
            <person name="Seitzer P.M."/>
            <person name="Tritt A."/>
            <person name="Larsen D."/>
            <person name="Krusor M."/>
            <person name="Yao A.I."/>
            <person name="Wu D."/>
            <person name="Madern D."/>
            <person name="Eisen J.A."/>
            <person name="Darling A.E."/>
            <person name="Facciotti M.T."/>
        </authorList>
    </citation>
    <scope>NUCLEOTIDE SEQUENCE [LARGE SCALE GENOMIC DNA]</scope>
    <source>
        <strain evidence="9 10">JCM 14978</strain>
    </source>
</reference>
<dbReference type="InterPro" id="IPR050131">
    <property type="entry name" value="Peptidase_S8_subtilisin-like"/>
</dbReference>
<evidence type="ECO:0000313" key="10">
    <source>
        <dbReference type="Proteomes" id="UP000011546"/>
    </source>
</evidence>
<protein>
    <submittedName>
        <fullName evidence="9">Subtilisin-like protease C</fullName>
    </submittedName>
</protein>
<evidence type="ECO:0000259" key="8">
    <source>
        <dbReference type="Pfam" id="PF00082"/>
    </source>
</evidence>
<dbReference type="PROSITE" id="PS00137">
    <property type="entry name" value="SUBTILASE_HIS"/>
    <property type="match status" value="1"/>
</dbReference>
<evidence type="ECO:0000256" key="7">
    <source>
        <dbReference type="SAM" id="MobiDB-lite"/>
    </source>
</evidence>
<gene>
    <name evidence="9" type="ORF">C468_16146</name>
</gene>
<keyword evidence="2 5" id="KW-0645">Protease</keyword>
<dbReference type="PROSITE" id="PS00138">
    <property type="entry name" value="SUBTILASE_SER"/>
    <property type="match status" value="1"/>
</dbReference>
<dbReference type="Proteomes" id="UP000011546">
    <property type="component" value="Unassembled WGS sequence"/>
</dbReference>
<dbReference type="InterPro" id="IPR000209">
    <property type="entry name" value="Peptidase_S8/S53_dom"/>
</dbReference>
<dbReference type="Gene3D" id="3.40.50.200">
    <property type="entry name" value="Peptidase S8/S53 domain"/>
    <property type="match status" value="1"/>
</dbReference>
<feature type="region of interest" description="Disordered" evidence="7">
    <location>
        <begin position="545"/>
        <end position="566"/>
    </location>
</feature>
<dbReference type="OrthoDB" id="330106at2157"/>
<dbReference type="PANTHER" id="PTHR43806">
    <property type="entry name" value="PEPTIDASE S8"/>
    <property type="match status" value="1"/>
</dbReference>
<dbReference type="Pfam" id="PF00082">
    <property type="entry name" value="Peptidase_S8"/>
    <property type="match status" value="1"/>
</dbReference>
<dbReference type="InterPro" id="IPR023827">
    <property type="entry name" value="Peptidase_S8_Asp-AS"/>
</dbReference>
<comment type="similarity">
    <text evidence="1 5 6">Belongs to the peptidase S8 family.</text>
</comment>
<dbReference type="PROSITE" id="PS51892">
    <property type="entry name" value="SUBTILASE"/>
    <property type="match status" value="1"/>
</dbReference>
<evidence type="ECO:0000256" key="6">
    <source>
        <dbReference type="RuleBase" id="RU003355"/>
    </source>
</evidence>
<dbReference type="STRING" id="1230456.C468_16146"/>
<evidence type="ECO:0000256" key="3">
    <source>
        <dbReference type="ARBA" id="ARBA00022801"/>
    </source>
</evidence>
<dbReference type="GO" id="GO:0006508">
    <property type="term" value="P:proteolysis"/>
    <property type="evidence" value="ECO:0007669"/>
    <property type="project" value="UniProtKB-KW"/>
</dbReference>
<dbReference type="InterPro" id="IPR023828">
    <property type="entry name" value="Peptidase_S8_Ser-AS"/>
</dbReference>
<feature type="domain" description="Peptidase S8/S53" evidence="8">
    <location>
        <begin position="107"/>
        <end position="371"/>
    </location>
</feature>
<name>M0NJG9_9EURY</name>
<feature type="compositionally biased region" description="Low complexity" evidence="7">
    <location>
        <begin position="545"/>
        <end position="559"/>
    </location>
</feature>